<protein>
    <submittedName>
        <fullName evidence="1">Uncharacterized protein</fullName>
    </submittedName>
</protein>
<dbReference type="VEuPathDB" id="VectorBase:GPAI040904"/>
<name>A0A1B0AC85_GLOPL</name>
<proteinExistence type="predicted"/>
<evidence type="ECO:0000313" key="1">
    <source>
        <dbReference type="EnsemblMetazoa" id="GPAI040904-PA"/>
    </source>
</evidence>
<keyword evidence="2" id="KW-1185">Reference proteome</keyword>
<reference evidence="2" key="1">
    <citation type="submission" date="2014-03" db="EMBL/GenBank/DDBJ databases">
        <authorList>
            <person name="Aksoy S."/>
            <person name="Warren W."/>
            <person name="Wilson R.K."/>
        </authorList>
    </citation>
    <scope>NUCLEOTIDE SEQUENCE [LARGE SCALE GENOMIC DNA]</scope>
    <source>
        <strain evidence="2">IAEA</strain>
    </source>
</reference>
<sequence>MQLEEDKTVLHKGRCLGISAMFWNGMGSARSEACRPSARGALKTNVPALATLHVEVSPSRELADLALANTMLPLCASPLLCANNALDNCIRIKIFPFDNADINGRCSLLDLSYVDPAKMPPAIVLTHRSLLGGKKMIYNINIDAIEGLQLCQARRYLVIKYFENL</sequence>
<dbReference type="AlphaFoldDB" id="A0A1B0AC85"/>
<organism evidence="1 2">
    <name type="scientific">Glossina pallidipes</name>
    <name type="common">Tsetse fly</name>
    <dbReference type="NCBI Taxonomy" id="7398"/>
    <lineage>
        <taxon>Eukaryota</taxon>
        <taxon>Metazoa</taxon>
        <taxon>Ecdysozoa</taxon>
        <taxon>Arthropoda</taxon>
        <taxon>Hexapoda</taxon>
        <taxon>Insecta</taxon>
        <taxon>Pterygota</taxon>
        <taxon>Neoptera</taxon>
        <taxon>Endopterygota</taxon>
        <taxon>Diptera</taxon>
        <taxon>Brachycera</taxon>
        <taxon>Muscomorpha</taxon>
        <taxon>Hippoboscoidea</taxon>
        <taxon>Glossinidae</taxon>
        <taxon>Glossina</taxon>
    </lineage>
</organism>
<accession>A0A1B0AC85</accession>
<evidence type="ECO:0000313" key="2">
    <source>
        <dbReference type="Proteomes" id="UP000092445"/>
    </source>
</evidence>
<reference evidence="1" key="2">
    <citation type="submission" date="2020-05" db="UniProtKB">
        <authorList>
            <consortium name="EnsemblMetazoa"/>
        </authorList>
    </citation>
    <scope>IDENTIFICATION</scope>
    <source>
        <strain evidence="1">IAEA</strain>
    </source>
</reference>
<dbReference type="EnsemblMetazoa" id="GPAI040904-RA">
    <property type="protein sequence ID" value="GPAI040904-PA"/>
    <property type="gene ID" value="GPAI040904"/>
</dbReference>
<dbReference type="Proteomes" id="UP000092445">
    <property type="component" value="Unassembled WGS sequence"/>
</dbReference>